<feature type="compositionally biased region" description="Basic and acidic residues" evidence="1">
    <location>
        <begin position="89"/>
        <end position="108"/>
    </location>
</feature>
<feature type="domain" description="DUF4097" evidence="3">
    <location>
        <begin position="562"/>
        <end position="791"/>
    </location>
</feature>
<dbReference type="EMBL" id="LSBJ02000002">
    <property type="protein sequence ID" value="OAQ71091.1"/>
    <property type="molecule type" value="Genomic_DNA"/>
</dbReference>
<organism evidence="4 5">
    <name type="scientific">Pochonia chlamydosporia 170</name>
    <dbReference type="NCBI Taxonomy" id="1380566"/>
    <lineage>
        <taxon>Eukaryota</taxon>
        <taxon>Fungi</taxon>
        <taxon>Dikarya</taxon>
        <taxon>Ascomycota</taxon>
        <taxon>Pezizomycotina</taxon>
        <taxon>Sordariomycetes</taxon>
        <taxon>Hypocreomycetidae</taxon>
        <taxon>Hypocreales</taxon>
        <taxon>Clavicipitaceae</taxon>
        <taxon>Pochonia</taxon>
    </lineage>
</organism>
<evidence type="ECO:0000259" key="3">
    <source>
        <dbReference type="Pfam" id="PF13349"/>
    </source>
</evidence>
<feature type="compositionally biased region" description="Polar residues" evidence="1">
    <location>
        <begin position="42"/>
        <end position="54"/>
    </location>
</feature>
<dbReference type="GeneID" id="28846940"/>
<protein>
    <recommendedName>
        <fullName evidence="3">DUF4097 domain-containing protein</fullName>
    </recommendedName>
</protein>
<evidence type="ECO:0000256" key="2">
    <source>
        <dbReference type="SAM" id="Phobius"/>
    </source>
</evidence>
<feature type="region of interest" description="Disordered" evidence="1">
    <location>
        <begin position="345"/>
        <end position="377"/>
    </location>
</feature>
<feature type="compositionally biased region" description="Low complexity" evidence="1">
    <location>
        <begin position="192"/>
        <end position="206"/>
    </location>
</feature>
<dbReference type="STRING" id="1380566.A0A179G191"/>
<feature type="compositionally biased region" description="Low complexity" evidence="1">
    <location>
        <begin position="236"/>
        <end position="245"/>
    </location>
</feature>
<name>A0A179G191_METCM</name>
<accession>A0A179G191</accession>
<feature type="transmembrane region" description="Helical" evidence="2">
    <location>
        <begin position="315"/>
        <end position="334"/>
    </location>
</feature>
<evidence type="ECO:0000313" key="5">
    <source>
        <dbReference type="Proteomes" id="UP000078397"/>
    </source>
</evidence>
<dbReference type="Pfam" id="PF13349">
    <property type="entry name" value="DUF4097"/>
    <property type="match status" value="1"/>
</dbReference>
<proteinExistence type="predicted"/>
<dbReference type="Proteomes" id="UP000078397">
    <property type="component" value="Unassembled WGS sequence"/>
</dbReference>
<keyword evidence="2" id="KW-0472">Membrane</keyword>
<dbReference type="InterPro" id="IPR025164">
    <property type="entry name" value="Toastrack_DUF4097"/>
</dbReference>
<dbReference type="AlphaFoldDB" id="A0A179G191"/>
<dbReference type="OrthoDB" id="3539644at2759"/>
<feature type="compositionally biased region" description="Polar residues" evidence="1">
    <location>
        <begin position="123"/>
        <end position="133"/>
    </location>
</feature>
<feature type="compositionally biased region" description="Polar residues" evidence="1">
    <location>
        <begin position="207"/>
        <end position="219"/>
    </location>
</feature>
<feature type="compositionally biased region" description="Low complexity" evidence="1">
    <location>
        <begin position="75"/>
        <end position="84"/>
    </location>
</feature>
<feature type="region of interest" description="Disordered" evidence="1">
    <location>
        <begin position="185"/>
        <end position="305"/>
    </location>
</feature>
<dbReference type="RefSeq" id="XP_018147628.1">
    <property type="nucleotide sequence ID" value="XM_018282946.1"/>
</dbReference>
<feature type="compositionally biased region" description="Pro residues" evidence="1">
    <location>
        <begin position="223"/>
        <end position="235"/>
    </location>
</feature>
<keyword evidence="2" id="KW-0812">Transmembrane</keyword>
<evidence type="ECO:0000256" key="1">
    <source>
        <dbReference type="SAM" id="MobiDB-lite"/>
    </source>
</evidence>
<comment type="caution">
    <text evidence="4">The sequence shown here is derived from an EMBL/GenBank/DDBJ whole genome shotgun (WGS) entry which is preliminary data.</text>
</comment>
<dbReference type="KEGG" id="pchm:VFPPC_03447"/>
<evidence type="ECO:0000313" key="4">
    <source>
        <dbReference type="EMBL" id="OAQ71091.1"/>
    </source>
</evidence>
<feature type="compositionally biased region" description="Basic and acidic residues" evidence="1">
    <location>
        <begin position="22"/>
        <end position="31"/>
    </location>
</feature>
<feature type="compositionally biased region" description="Low complexity" evidence="1">
    <location>
        <begin position="134"/>
        <end position="166"/>
    </location>
</feature>
<feature type="region of interest" description="Disordered" evidence="1">
    <location>
        <begin position="1"/>
        <end position="173"/>
    </location>
</feature>
<keyword evidence="5" id="KW-1185">Reference proteome</keyword>
<keyword evidence="2" id="KW-1133">Transmembrane helix</keyword>
<sequence>MPAPYSDNMYSDMGQDAASAAGDDHDNRDDALSPTDGYFHASETSDAAPSSQYPGVSRHQHQHQHYQQPPPQRTSSNVPVVPNVLVEDPTLRDDKGAAKAKEAEEERWINNATSHASSEAAFTPQTGSNIITQGTDGTASTSSAAYAGDNHTTSHTPTSPTFVTSPTHHHRRSVEEDAPLLYTGHSTRLPYSHTPSETATSATSTSLNHPRAQSQTHHQNPLDAPPAYSPSPSSPPSGGNSQGYQTFAPTPSGNNNNDNPDVNQDTMGVPEEHQALLPRQPQSMGGSPNGPPGSRWQRVKNSIHSPNTRKNIRTLLGIAVILSIIFAIFGGISLSSAPRHPKIPKIIDNDPVKPPTMGGERDLEWRPNGSCRNTPHKFDKSVTSFQSGSGYTLDIVQRPERNTHERGRQPNISGQLFVIPSKESDGSIEIEIISNDERLRPSTDIHVDNGRQYVEIISPRALDWWDYQSQAPCIQMRVTVYVPHNAYLDNLNLDLVHLDVTIAEGLVMGVLDGPTIKTVVGDVRTPRASNLDDDVVPYSLQSRRIVIETVSGDIKGWFPLYDLLQVKSASGNVDAQVAPKAADKESAKEAQLKVHSISGDVKLEEPLASTVKSGKLGKKLPPRDYKVEAATASGDITADVVMTSTAKIESVSGDLYLNILPLIAKGSGKTSLSTDTKSGVTNVNIYEAVAIELPEQAKSHPKDIEIRKVDSPALSNFETKHSSISGDFKLHYPATWAGKFRAETMSGDISVTGKDVKITRRSRGFSKFVEGEKGEGESFIKMGSMSGDVKLLIGKQ</sequence>
<gene>
    <name evidence="4" type="ORF">VFPPC_03447</name>
</gene>
<reference evidence="4 5" key="1">
    <citation type="journal article" date="2016" name="PLoS Pathog.">
        <title>Biosynthesis of antibiotic leucinostatins in bio-control fungus Purpureocillium lilacinum and their inhibition on phytophthora revealed by genome mining.</title>
        <authorList>
            <person name="Wang G."/>
            <person name="Liu Z."/>
            <person name="Lin R."/>
            <person name="Li E."/>
            <person name="Mao Z."/>
            <person name="Ling J."/>
            <person name="Yang Y."/>
            <person name="Yin W.B."/>
            <person name="Xie B."/>
        </authorList>
    </citation>
    <scope>NUCLEOTIDE SEQUENCE [LARGE SCALE GENOMIC DNA]</scope>
    <source>
        <strain evidence="4">170</strain>
    </source>
</reference>
<feature type="compositionally biased region" description="Low complexity" evidence="1">
    <location>
        <begin position="254"/>
        <end position="265"/>
    </location>
</feature>